<dbReference type="PROSITE" id="PS50174">
    <property type="entry name" value="G_PATCH"/>
    <property type="match status" value="1"/>
</dbReference>
<dbReference type="EnsemblMetazoa" id="XM_014387050.2">
    <property type="protein sequence ID" value="XP_014242536.1"/>
    <property type="gene ID" value="LOC106662762"/>
</dbReference>
<dbReference type="Pfam" id="PF01585">
    <property type="entry name" value="G-patch"/>
    <property type="match status" value="1"/>
</dbReference>
<dbReference type="SMART" id="SM00393">
    <property type="entry name" value="R3H"/>
    <property type="match status" value="1"/>
</dbReference>
<dbReference type="OrthoDB" id="2359216at2759"/>
<dbReference type="InterPro" id="IPR001374">
    <property type="entry name" value="R3H_dom"/>
</dbReference>
<feature type="domain" description="R3H" evidence="2">
    <location>
        <begin position="345"/>
        <end position="409"/>
    </location>
</feature>
<dbReference type="Pfam" id="PF11952">
    <property type="entry name" value="XTBD"/>
    <property type="match status" value="1"/>
</dbReference>
<dbReference type="PROSITE" id="PS51061">
    <property type="entry name" value="R3H"/>
    <property type="match status" value="1"/>
</dbReference>
<evidence type="ECO:0000259" key="1">
    <source>
        <dbReference type="PROSITE" id="PS50174"/>
    </source>
</evidence>
<evidence type="ECO:0008006" key="6">
    <source>
        <dbReference type="Google" id="ProtNLM"/>
    </source>
</evidence>
<feature type="domain" description="G-patch" evidence="1">
    <location>
        <begin position="298"/>
        <end position="344"/>
    </location>
</feature>
<dbReference type="SUPFAM" id="SSF82708">
    <property type="entry name" value="R3H domain"/>
    <property type="match status" value="1"/>
</dbReference>
<dbReference type="OMA" id="FMLAHKD"/>
<name>A0A8I6REY4_CIMLE</name>
<sequence>MSREIEKYRYDYEVSSQWELRKKFILAHRDKYPEERLVCLAQIFSNVHFLGCRYEEPVMELMSELSKGIAVNNDKWKTQAFVSASSAVEQRVKDRLGGQNSNKAPQNKPLATYVNFVKSETEQNPNVQENKIGLDAHSVKLGKRLVEEANLDNEPTTKRQRLNAEVTKIKDDIQYVIDSGPFGQIVLFESSYNNESTISVIQRTVNAAHMVVNYIFTYDSNQTTCKMMLDGLYLATGQGPSQKISKEAACRVAISRLKETSFTILVKAVYSGSEIVDRNLDNKLPEFKSASVEEKIEDTNIGSKMLKLMGWLGGGLGKNEQGMAEPVKAVESSIRRGGLGIKNFSDFRGKVKNIIRNFAYSNTKEDLVFSPDFSKDERKSIHNLVQEFNLKSRSFGKEDNRHIVIFKKIKPLEIVEDLLVCGGETDKYKLIPPESMKDRFSPYLSDNV</sequence>
<feature type="domain" description="XRN2-binding (XTBD)" evidence="3">
    <location>
        <begin position="5"/>
        <end position="89"/>
    </location>
</feature>
<organism evidence="4 5">
    <name type="scientific">Cimex lectularius</name>
    <name type="common">Bed bug</name>
    <name type="synonym">Acanthia lectularia</name>
    <dbReference type="NCBI Taxonomy" id="79782"/>
    <lineage>
        <taxon>Eukaryota</taxon>
        <taxon>Metazoa</taxon>
        <taxon>Ecdysozoa</taxon>
        <taxon>Arthropoda</taxon>
        <taxon>Hexapoda</taxon>
        <taxon>Insecta</taxon>
        <taxon>Pterygota</taxon>
        <taxon>Neoptera</taxon>
        <taxon>Paraneoptera</taxon>
        <taxon>Hemiptera</taxon>
        <taxon>Heteroptera</taxon>
        <taxon>Panheteroptera</taxon>
        <taxon>Cimicomorpha</taxon>
        <taxon>Cimicidae</taxon>
        <taxon>Cimex</taxon>
    </lineage>
</organism>
<evidence type="ECO:0000259" key="3">
    <source>
        <dbReference type="PROSITE" id="PS51827"/>
    </source>
</evidence>
<dbReference type="AlphaFoldDB" id="A0A8I6REY4"/>
<dbReference type="Proteomes" id="UP000494040">
    <property type="component" value="Unassembled WGS sequence"/>
</dbReference>
<evidence type="ECO:0000259" key="2">
    <source>
        <dbReference type="PROSITE" id="PS51061"/>
    </source>
</evidence>
<keyword evidence="5" id="KW-1185">Reference proteome</keyword>
<dbReference type="Pfam" id="PF01424">
    <property type="entry name" value="R3H"/>
    <property type="match status" value="1"/>
</dbReference>
<dbReference type="KEGG" id="clec:106662762"/>
<dbReference type="SMART" id="SM00443">
    <property type="entry name" value="G_patch"/>
    <property type="match status" value="1"/>
</dbReference>
<proteinExistence type="predicted"/>
<evidence type="ECO:0000313" key="5">
    <source>
        <dbReference type="Proteomes" id="UP000494040"/>
    </source>
</evidence>
<dbReference type="InterPro" id="IPR021859">
    <property type="entry name" value="XTBD"/>
</dbReference>
<dbReference type="PROSITE" id="PS51827">
    <property type="entry name" value="XTBD"/>
    <property type="match status" value="1"/>
</dbReference>
<accession>A0A8I6REY4</accession>
<dbReference type="InterPro" id="IPR036867">
    <property type="entry name" value="R3H_dom_sf"/>
</dbReference>
<dbReference type="GeneID" id="106662762"/>
<dbReference type="PANTHER" id="PTHR48430:SF1">
    <property type="entry name" value="PARTNER OF XRN-2 PROTEIN 1"/>
    <property type="match status" value="1"/>
</dbReference>
<dbReference type="PANTHER" id="PTHR48430">
    <property type="entry name" value="PARTNER OF XRN-2 PROTEIN 1"/>
    <property type="match status" value="1"/>
</dbReference>
<reference evidence="4" key="1">
    <citation type="submission" date="2022-01" db="UniProtKB">
        <authorList>
            <consortium name="EnsemblMetazoa"/>
        </authorList>
    </citation>
    <scope>IDENTIFICATION</scope>
</reference>
<dbReference type="Gene3D" id="3.30.1370.50">
    <property type="entry name" value="R3H-like domain"/>
    <property type="match status" value="1"/>
</dbReference>
<evidence type="ECO:0000313" key="4">
    <source>
        <dbReference type="EnsemblMetazoa" id="XP_014242536.1"/>
    </source>
</evidence>
<dbReference type="RefSeq" id="XP_014242536.1">
    <property type="nucleotide sequence ID" value="XM_014387050.2"/>
</dbReference>
<dbReference type="SUPFAM" id="SSF54768">
    <property type="entry name" value="dsRNA-binding domain-like"/>
    <property type="match status" value="1"/>
</dbReference>
<protein>
    <recommendedName>
        <fullName evidence="6">NF-kappa-B-repressing factor</fullName>
    </recommendedName>
</protein>
<dbReference type="GO" id="GO:0003676">
    <property type="term" value="F:nucleic acid binding"/>
    <property type="evidence" value="ECO:0007669"/>
    <property type="project" value="UniProtKB-UniRule"/>
</dbReference>
<dbReference type="InterPro" id="IPR000467">
    <property type="entry name" value="G_patch_dom"/>
</dbReference>